<sequence length="31" mass="3392">MKNVHLLHTLIPIGDIMNLKVVCGGVETENC</sequence>
<dbReference type="EMBL" id="SGXF01000001">
    <property type="protein sequence ID" value="RZT02432.1"/>
    <property type="molecule type" value="Genomic_DNA"/>
</dbReference>
<evidence type="ECO:0000313" key="3">
    <source>
        <dbReference type="Proteomes" id="UP000292927"/>
    </source>
</evidence>
<comment type="caution">
    <text evidence="2">The sequence shown here is derived from an EMBL/GenBank/DDBJ whole genome shotgun (WGS) entry which is preliminary data.</text>
</comment>
<keyword evidence="3" id="KW-1185">Reference proteome</keyword>
<dbReference type="Proteomes" id="UP000292927">
    <property type="component" value="Unassembled WGS sequence"/>
</dbReference>
<dbReference type="PROSITE" id="PS50883">
    <property type="entry name" value="EAL"/>
    <property type="match status" value="1"/>
</dbReference>
<proteinExistence type="predicted"/>
<feature type="domain" description="EAL" evidence="1">
    <location>
        <begin position="1"/>
        <end position="31"/>
    </location>
</feature>
<evidence type="ECO:0000313" key="2">
    <source>
        <dbReference type="EMBL" id="RZT02432.1"/>
    </source>
</evidence>
<protein>
    <recommendedName>
        <fullName evidence="1">EAL domain-containing protein</fullName>
    </recommendedName>
</protein>
<name>A0A4Q7PNB8_9FIRM</name>
<accession>A0A4Q7PNB8</accession>
<dbReference type="InterPro" id="IPR001633">
    <property type="entry name" value="EAL_dom"/>
</dbReference>
<dbReference type="AlphaFoldDB" id="A0A4Q7PNB8"/>
<organism evidence="2 3">
    <name type="scientific">Cuneatibacter caecimuris</name>
    <dbReference type="NCBI Taxonomy" id="1796618"/>
    <lineage>
        <taxon>Bacteria</taxon>
        <taxon>Bacillati</taxon>
        <taxon>Bacillota</taxon>
        <taxon>Clostridia</taxon>
        <taxon>Lachnospirales</taxon>
        <taxon>Lachnospiraceae</taxon>
        <taxon>Cuneatibacter</taxon>
    </lineage>
</organism>
<evidence type="ECO:0000259" key="1">
    <source>
        <dbReference type="PROSITE" id="PS50883"/>
    </source>
</evidence>
<reference evidence="2 3" key="1">
    <citation type="submission" date="2019-02" db="EMBL/GenBank/DDBJ databases">
        <title>Genomic Encyclopedia of Type Strains, Phase IV (KMG-IV): sequencing the most valuable type-strain genomes for metagenomic binning, comparative biology and taxonomic classification.</title>
        <authorList>
            <person name="Goeker M."/>
        </authorList>
    </citation>
    <scope>NUCLEOTIDE SEQUENCE [LARGE SCALE GENOMIC DNA]</scope>
    <source>
        <strain evidence="2 3">DSM 29486</strain>
    </source>
</reference>
<gene>
    <name evidence="2" type="ORF">EV209_0547</name>
</gene>